<feature type="compositionally biased region" description="Gly residues" evidence="1">
    <location>
        <begin position="827"/>
        <end position="838"/>
    </location>
</feature>
<dbReference type="InterPro" id="IPR015898">
    <property type="entry name" value="G-protein_gamma-like_dom"/>
</dbReference>
<dbReference type="GeneID" id="118457994"/>
<dbReference type="OrthoDB" id="196547at2759"/>
<dbReference type="VEuPathDB" id="VectorBase:AALB006508"/>
<dbReference type="FunFam" id="1.10.167.10:FF:000001">
    <property type="entry name" value="Putative regulator of g-protein signaling 12"/>
    <property type="match status" value="1"/>
</dbReference>
<dbReference type="RefSeq" id="XP_035775963.1">
    <property type="nucleotide sequence ID" value="XM_035920070.1"/>
</dbReference>
<dbReference type="Gene3D" id="1.10.1240.60">
    <property type="match status" value="1"/>
</dbReference>
<dbReference type="PROSITE" id="PS50058">
    <property type="entry name" value="G_PROTEIN_GAMMA"/>
    <property type="match status" value="1"/>
</dbReference>
<dbReference type="InterPro" id="IPR047017">
    <property type="entry name" value="RGS6/7/9/11_DHEX_sf"/>
</dbReference>
<dbReference type="SUPFAM" id="SSF48097">
    <property type="entry name" value="Regulator of G-protein signaling, RGS"/>
    <property type="match status" value="1"/>
</dbReference>
<dbReference type="PRINTS" id="PR01301">
    <property type="entry name" value="RGSPROTEIN"/>
</dbReference>
<dbReference type="SMART" id="SM00315">
    <property type="entry name" value="RGS"/>
    <property type="match status" value="1"/>
</dbReference>
<dbReference type="GO" id="GO:0007186">
    <property type="term" value="P:G protein-coupled receptor signaling pathway"/>
    <property type="evidence" value="ECO:0007669"/>
    <property type="project" value="InterPro"/>
</dbReference>
<feature type="region of interest" description="Disordered" evidence="1">
    <location>
        <begin position="1015"/>
        <end position="1046"/>
    </location>
</feature>
<dbReference type="InterPro" id="IPR036284">
    <property type="entry name" value="GGL_sf"/>
</dbReference>
<dbReference type="PROSITE" id="PS50186">
    <property type="entry name" value="DEP"/>
    <property type="match status" value="1"/>
</dbReference>
<feature type="compositionally biased region" description="Polar residues" evidence="1">
    <location>
        <begin position="751"/>
        <end position="764"/>
    </location>
</feature>
<evidence type="ECO:0000313" key="2">
    <source>
        <dbReference type="EnsemblMetazoa" id="AALB006508-PA"/>
    </source>
</evidence>
<dbReference type="InterPro" id="IPR000591">
    <property type="entry name" value="DEP_dom"/>
</dbReference>
<feature type="compositionally biased region" description="Acidic residues" evidence="1">
    <location>
        <begin position="1164"/>
        <end position="1190"/>
    </location>
</feature>
<dbReference type="Pfam" id="PF18148">
    <property type="entry name" value="RGS_DHEX"/>
    <property type="match status" value="1"/>
</dbReference>
<dbReference type="GO" id="GO:0005886">
    <property type="term" value="C:plasma membrane"/>
    <property type="evidence" value="ECO:0007669"/>
    <property type="project" value="TreeGrafter"/>
</dbReference>
<dbReference type="InterPro" id="IPR036388">
    <property type="entry name" value="WH-like_DNA-bd_sf"/>
</dbReference>
<dbReference type="CDD" id="cd04450">
    <property type="entry name" value="DEP_RGS7-like"/>
    <property type="match status" value="1"/>
</dbReference>
<dbReference type="InterPro" id="IPR044926">
    <property type="entry name" value="RGS_subdomain_2"/>
</dbReference>
<evidence type="ECO:0000313" key="3">
    <source>
        <dbReference type="Proteomes" id="UP000069272"/>
    </source>
</evidence>
<feature type="region of interest" description="Disordered" evidence="1">
    <location>
        <begin position="739"/>
        <end position="773"/>
    </location>
</feature>
<dbReference type="InterPro" id="IPR047016">
    <property type="entry name" value="RGS6/7/9/11"/>
</dbReference>
<dbReference type="CDD" id="cd00068">
    <property type="entry name" value="GGL"/>
    <property type="match status" value="1"/>
</dbReference>
<dbReference type="InterPro" id="IPR036305">
    <property type="entry name" value="RGS_sf"/>
</dbReference>
<dbReference type="PROSITE" id="PS50132">
    <property type="entry name" value="RGS"/>
    <property type="match status" value="1"/>
</dbReference>
<dbReference type="Gene3D" id="1.10.167.10">
    <property type="entry name" value="Regulator of G-protein Signalling 4, domain 2"/>
    <property type="match status" value="1"/>
</dbReference>
<dbReference type="SMART" id="SM00224">
    <property type="entry name" value="GGL"/>
    <property type="match status" value="1"/>
</dbReference>
<dbReference type="Pfam" id="PF00615">
    <property type="entry name" value="RGS"/>
    <property type="match status" value="1"/>
</dbReference>
<feature type="compositionally biased region" description="Basic and acidic residues" evidence="1">
    <location>
        <begin position="328"/>
        <end position="340"/>
    </location>
</feature>
<accession>A0A182FJ13</accession>
<dbReference type="GO" id="GO:0005737">
    <property type="term" value="C:cytoplasm"/>
    <property type="evidence" value="ECO:0007669"/>
    <property type="project" value="TreeGrafter"/>
</dbReference>
<feature type="compositionally biased region" description="Basic and acidic residues" evidence="1">
    <location>
        <begin position="1251"/>
        <end position="1264"/>
    </location>
</feature>
<dbReference type="SMART" id="SM01224">
    <property type="entry name" value="G_gamma"/>
    <property type="match status" value="1"/>
</dbReference>
<dbReference type="GO" id="GO:0005096">
    <property type="term" value="F:GTPase activator activity"/>
    <property type="evidence" value="ECO:0007669"/>
    <property type="project" value="TreeGrafter"/>
</dbReference>
<dbReference type="GO" id="GO:0008277">
    <property type="term" value="P:regulation of G protein-coupled receptor signaling pathway"/>
    <property type="evidence" value="ECO:0007669"/>
    <property type="project" value="InterPro"/>
</dbReference>
<dbReference type="InterPro" id="IPR036390">
    <property type="entry name" value="WH_DNA-bd_sf"/>
</dbReference>
<dbReference type="STRING" id="7167.A0A182FJ13"/>
<keyword evidence="3" id="KW-1185">Reference proteome</keyword>
<name>A0A182FJ13_ANOAL</name>
<dbReference type="SMART" id="SM00049">
    <property type="entry name" value="DEP"/>
    <property type="match status" value="1"/>
</dbReference>
<dbReference type="InterPro" id="IPR040759">
    <property type="entry name" value="RGS_DHEX"/>
</dbReference>
<dbReference type="Gene3D" id="4.10.260.10">
    <property type="entry name" value="Transducin (heterotrimeric G protein), gamma chain"/>
    <property type="match status" value="1"/>
</dbReference>
<reference evidence="2 3" key="1">
    <citation type="journal article" date="2017" name="G3 (Bethesda)">
        <title>The Physical Genome Mapping of Anopheles albimanus Corrected Scaffold Misassemblies and Identified Interarm Rearrangements in Genus Anopheles.</title>
        <authorList>
            <person name="Artemov G.N."/>
            <person name="Peery A.N."/>
            <person name="Jiang X."/>
            <person name="Tu Z."/>
            <person name="Stegniy V.N."/>
            <person name="Sharakhova M.V."/>
            <person name="Sharakhov I.V."/>
        </authorList>
    </citation>
    <scope>NUCLEOTIDE SEQUENCE [LARGE SCALE GENOMIC DNA]</scope>
    <source>
        <strain evidence="2 3">ALBI9_A</strain>
    </source>
</reference>
<feature type="compositionally biased region" description="Basic and acidic residues" evidence="1">
    <location>
        <begin position="1023"/>
        <end position="1037"/>
    </location>
</feature>
<dbReference type="InterPro" id="IPR034483">
    <property type="entry name" value="RGS_Egl-10"/>
</dbReference>
<dbReference type="SUPFAM" id="SSF48670">
    <property type="entry name" value="Transducin (heterotrimeric G protein), gamma chain"/>
    <property type="match status" value="1"/>
</dbReference>
<dbReference type="VEuPathDB" id="VectorBase:AALB20_029188"/>
<dbReference type="Proteomes" id="UP000069272">
    <property type="component" value="Chromosome X"/>
</dbReference>
<proteinExistence type="predicted"/>
<dbReference type="Gene3D" id="1.10.10.10">
    <property type="entry name" value="Winged helix-like DNA-binding domain superfamily/Winged helix DNA-binding domain"/>
    <property type="match status" value="1"/>
</dbReference>
<dbReference type="InterPro" id="IPR016137">
    <property type="entry name" value="RGS"/>
</dbReference>
<feature type="region of interest" description="Disordered" evidence="1">
    <location>
        <begin position="1"/>
        <end position="52"/>
    </location>
</feature>
<feature type="compositionally biased region" description="Polar residues" evidence="1">
    <location>
        <begin position="897"/>
        <end position="908"/>
    </location>
</feature>
<feature type="region of interest" description="Disordered" evidence="1">
    <location>
        <begin position="318"/>
        <end position="340"/>
    </location>
</feature>
<feature type="compositionally biased region" description="Low complexity" evidence="1">
    <location>
        <begin position="839"/>
        <end position="853"/>
    </location>
</feature>
<organism evidence="2 3">
    <name type="scientific">Anopheles albimanus</name>
    <name type="common">New world malaria mosquito</name>
    <dbReference type="NCBI Taxonomy" id="7167"/>
    <lineage>
        <taxon>Eukaryota</taxon>
        <taxon>Metazoa</taxon>
        <taxon>Ecdysozoa</taxon>
        <taxon>Arthropoda</taxon>
        <taxon>Hexapoda</taxon>
        <taxon>Insecta</taxon>
        <taxon>Pterygota</taxon>
        <taxon>Neoptera</taxon>
        <taxon>Endopterygota</taxon>
        <taxon>Diptera</taxon>
        <taxon>Nematocera</taxon>
        <taxon>Culicoidea</taxon>
        <taxon>Culicidae</taxon>
        <taxon>Anophelinae</taxon>
        <taxon>Anopheles</taxon>
    </lineage>
</organism>
<dbReference type="PANTHER" id="PTHR45746:SF5">
    <property type="entry name" value="REGULATOR OF G-PROTEIN SIGNALING 7"/>
    <property type="match status" value="1"/>
</dbReference>
<dbReference type="PANTHER" id="PTHR45746">
    <property type="entry name" value="LP21163P"/>
    <property type="match status" value="1"/>
</dbReference>
<feature type="region of interest" description="Disordered" evidence="1">
    <location>
        <begin position="557"/>
        <end position="601"/>
    </location>
</feature>
<dbReference type="Pfam" id="PF00631">
    <property type="entry name" value="G-gamma"/>
    <property type="match status" value="1"/>
</dbReference>
<sequence>MAMEPPDVILSPDRDPVTGSASEVMQQQQQQHRAHPQSPPAIYHLASGSGGQRRALLIQQQQQQQQQPAHQLTSIAVPTALLAGSAASGGAATGSGGSAAAPLLSMPIPATSAGVQLQQPAPAAPIERLSRPMAFDKMESLVREMQDPETGVPVRSQKLFLTSIPSAFMGYDLVEWLMERLSIEESEALNISNQLCQHGYFFPVSDSKTLMVKDDSSLYRFQTPYYWPWQQKAPDQIEYAIYLAKRSLRNKQRHGLEDYETDALASLHKNLKGKWDFIMMQAEEQVRLAKERKKGDKIVGDSQERAYWRVHRPPPGQFTPLEPCPIPSRDRQGRPRKRTVEDWQREVDILKASLGRNRVKMSQACESLVAYYETFSEYDPMMQPPLPSNPWVTEDVSFWQLNHPVVEVPTEKRVKRWGISIEEVVSDPTGLQEFTHYLKKEYSHENIRFWMAVNDLRRSSHSQIPRKVKDIYEEFLEPGAPCEINIDGKTMEKVQQGLKSPSRFAFDSAAEHIYMLLLKKDCYPRFVRSEHYKSLMANAIQPSHKKRFFGFGGGGAKKKGSTSTAPNPLLLTQPAHGGASAGGTVNSLSKRRGSDRSLSGSAHELAISGVKDCTKVPHSHSQSNLSDIPYSVSIYRGDMPSGVYVGASASSASSAVSSPLRARARTDGMPQEVSKPLVTTLEVTLEAGGSAPACAVCPWDTAGTPDKAPVESASVSVSVCPWDDSDTAPGGAAVPAAGTTAAAAAGKPRTDTSSTPKGMTQQRASGAEISEVSERMKRSCGLRQNTLDGDFHSTKRLAPAVTEQRRASMTMAPRLSDLQFSMRANSTGGGGGAGGGGVTPPDTGGTLSAAPFQHQHHHPPLAHQSSVQARISQGSLSTSFEEKEPPLPLPASHTEANRTQSQASFEQDASSAAAAAAAGSASGVASTATTPCSATATSSSTLATNTITITTTATTVTAADTTTTTTIATTTIATTSTTTASDTLTCCASSVPDAEPESVTGTPRISVIYAVASLDEGGPPTPRLKEEEKHEEQQKEEKEEEEVREVGWPAASVATQTVPLESTSMSPLHEEEHFFPEVLLVHDHHHHHHHHHQHQHQHLHQQQQEQQDLCLHRTNNTNDTNTIMSAGEYHELLLDGGIAGSGLVPGCVAPAPTPAPSIAPLAEVELDPPDDDEDEGDGDGDGDAAVDEQQAEQTVAQQEEAPAVEHPDVAEGGEAVTEGGAVGVEEATRRRKRRERRPDPSSTDASLLRPQRSEEESGTGDRKGGGNAVCPWDDEDESAVDETPYVKTYSTLGYL</sequence>
<dbReference type="GO" id="GO:0043005">
    <property type="term" value="C:neuron projection"/>
    <property type="evidence" value="ECO:0007669"/>
    <property type="project" value="TreeGrafter"/>
</dbReference>
<feature type="region of interest" description="Disordered" evidence="1">
    <location>
        <begin position="1084"/>
        <end position="1107"/>
    </location>
</feature>
<dbReference type="KEGG" id="aali:118457994"/>
<evidence type="ECO:0000256" key="1">
    <source>
        <dbReference type="SAM" id="MobiDB-lite"/>
    </source>
</evidence>
<feature type="region of interest" description="Disordered" evidence="1">
    <location>
        <begin position="810"/>
        <end position="910"/>
    </location>
</feature>
<protein>
    <recommendedName>
        <fullName evidence="4">Regulator of G-protein signaling 7</fullName>
    </recommendedName>
</protein>
<feature type="compositionally biased region" description="Low complexity" evidence="1">
    <location>
        <begin position="1210"/>
        <end position="1225"/>
    </location>
</feature>
<reference evidence="2" key="2">
    <citation type="submission" date="2022-08" db="UniProtKB">
        <authorList>
            <consortium name="EnsemblMetazoa"/>
        </authorList>
    </citation>
    <scope>IDENTIFICATION</scope>
    <source>
        <strain evidence="2">STECLA/ALBI9_A</strain>
    </source>
</reference>
<feature type="compositionally biased region" description="Basic residues" evidence="1">
    <location>
        <begin position="1084"/>
        <end position="1099"/>
    </location>
</feature>
<dbReference type="Pfam" id="PF00610">
    <property type="entry name" value="DEP"/>
    <property type="match status" value="1"/>
</dbReference>
<dbReference type="EnsemblMetazoa" id="AALB006508-RA">
    <property type="protein sequence ID" value="AALB006508-PA"/>
    <property type="gene ID" value="AALB006508"/>
</dbReference>
<dbReference type="SUPFAM" id="SSF46785">
    <property type="entry name" value="Winged helix' DNA-binding domain"/>
    <property type="match status" value="1"/>
</dbReference>
<dbReference type="GO" id="GO:0035556">
    <property type="term" value="P:intracellular signal transduction"/>
    <property type="evidence" value="ECO:0007669"/>
    <property type="project" value="InterPro"/>
</dbReference>
<evidence type="ECO:0008006" key="4">
    <source>
        <dbReference type="Google" id="ProtNLM"/>
    </source>
</evidence>
<feature type="compositionally biased region" description="Polar residues" evidence="1">
    <location>
        <begin position="867"/>
        <end position="879"/>
    </location>
</feature>
<dbReference type="CDD" id="cd08705">
    <property type="entry name" value="RGS_R7-like"/>
    <property type="match status" value="1"/>
</dbReference>
<feature type="region of interest" description="Disordered" evidence="1">
    <location>
        <begin position="1163"/>
        <end position="1281"/>
    </location>
</feature>
<feature type="compositionally biased region" description="Low complexity" evidence="1">
    <location>
        <begin position="1191"/>
        <end position="1201"/>
    </location>
</feature>